<evidence type="ECO:0000256" key="1">
    <source>
        <dbReference type="SAM" id="Coils"/>
    </source>
</evidence>
<sequence length="549" mass="62659">MSDKIAILQIGMEDWSNSLAIPEKLDWQYLHPEDIAMFVTAHQNWKQERKKLEKDLEQLEKLKEKTPQIELEIKKLRQTLKEVLASQTVYAALILSEKSYPRELSGLGEQFEPYQVFYPSHLEADGDTAAFLRQKMAQSFVWEKRNELVYQLSKILFTGQYGAKLPIHDLQISPSFSGEVRFEGRKYLCLTGDFGEDYRQIAFFRYNIQFMEWQFLNLFLDHWTDGQCQLKLSVSLIPSGATNEIAKEWTFEGSDLRQQLLIDGGMDGYLFISIQAKGQGSLKLGPCHYRWSRAEFGEFILGGERLVDQDLQEIQTYFEPGDFKPPLCVYFSGFRTAEGYEGYWMMKSLKTPFMLICDPRLDGGGFYLGSPELEQAVIDKIQEKLAFLGFDSSQLILSGMSMGTFGALYYGSQLKPYGVVISKPLMNLGNMALRERVQRPGGFPTSLDILKTNAGNLSEEAAHRLNERFWSCMTDGVFAGTRFSIAYMREDDYDQTAFEDFVHFSKGTGAKVLGKGYSGRHLDGGGAPNNWFMNQYLDLLKKGFGRGEN</sequence>
<dbReference type="Pfam" id="PF16929">
    <property type="entry name" value="Asp2"/>
    <property type="match status" value="1"/>
</dbReference>
<dbReference type="RefSeq" id="WP_212571576.1">
    <property type="nucleotide sequence ID" value="NZ_CP073084.1"/>
</dbReference>
<name>A0ABX7YMG4_9STRE</name>
<dbReference type="SUPFAM" id="SSF53474">
    <property type="entry name" value="alpha/beta-Hydrolases"/>
    <property type="match status" value="1"/>
</dbReference>
<gene>
    <name evidence="2" type="primary">asp2</name>
    <name evidence="2" type="ORF">INT76_01880</name>
</gene>
<keyword evidence="1" id="KW-0175">Coiled coil</keyword>
<keyword evidence="3" id="KW-1185">Reference proteome</keyword>
<protein>
    <submittedName>
        <fullName evidence="2">Accessory Sec system protein Asp2</fullName>
    </submittedName>
</protein>
<dbReference type="InterPro" id="IPR029058">
    <property type="entry name" value="AB_hydrolase_fold"/>
</dbReference>
<dbReference type="Proteomes" id="UP000677616">
    <property type="component" value="Chromosome"/>
</dbReference>
<organism evidence="2 3">
    <name type="scientific">Streptococcus oriscaviae</name>
    <dbReference type="NCBI Taxonomy" id="2781599"/>
    <lineage>
        <taxon>Bacteria</taxon>
        <taxon>Bacillati</taxon>
        <taxon>Bacillota</taxon>
        <taxon>Bacilli</taxon>
        <taxon>Lactobacillales</taxon>
        <taxon>Streptococcaceae</taxon>
        <taxon>Streptococcus</taxon>
    </lineage>
</organism>
<proteinExistence type="predicted"/>
<evidence type="ECO:0000313" key="2">
    <source>
        <dbReference type="EMBL" id="QUE54663.1"/>
    </source>
</evidence>
<accession>A0ABX7YMG4</accession>
<reference evidence="2 3" key="1">
    <citation type="submission" date="2021-04" db="EMBL/GenBank/DDBJ databases">
        <title>Complete genome sequence of a novel Streptococcus species.</title>
        <authorList>
            <person name="Teng J.L.L."/>
        </authorList>
    </citation>
    <scope>NUCLEOTIDE SEQUENCE [LARGE SCALE GENOMIC DNA]</scope>
    <source>
        <strain evidence="2 3">HKU75</strain>
    </source>
</reference>
<feature type="coiled-coil region" evidence="1">
    <location>
        <begin position="42"/>
        <end position="79"/>
    </location>
</feature>
<evidence type="ECO:0000313" key="3">
    <source>
        <dbReference type="Proteomes" id="UP000677616"/>
    </source>
</evidence>
<dbReference type="NCBIfam" id="TIGR03712">
    <property type="entry name" value="acc_sec_asp2"/>
    <property type="match status" value="1"/>
</dbReference>
<dbReference type="EMBL" id="CP073084">
    <property type="protein sequence ID" value="QUE54663.1"/>
    <property type="molecule type" value="Genomic_DNA"/>
</dbReference>
<dbReference type="InterPro" id="IPR022267">
    <property type="entry name" value="Asp2"/>
</dbReference>